<sequence>MPRARVTVYCGSQFGTHPAYATAADQLADALCQADLGLVYGGSRIGLMGRLADRVLQLGGEVIGIMPTQLIERELQHPGLSRFEQVANMAERKQRLLDLGDALVAMPGGLGTFEEWFEAWSWARIGLHTKPMGLLDTEGYYQPLWQMAAHSVAQGFTHESMLAGIKITADPVELLQQLGI</sequence>
<evidence type="ECO:0000256" key="2">
    <source>
        <dbReference type="ARBA" id="ARBA00006763"/>
    </source>
</evidence>
<dbReference type="Gene3D" id="3.40.50.450">
    <property type="match status" value="1"/>
</dbReference>
<comment type="similarity">
    <text evidence="2 3">Belongs to the LOG family.</text>
</comment>
<dbReference type="PANTHER" id="PTHR31223:SF70">
    <property type="entry name" value="LOG FAMILY PROTEIN YJL055W"/>
    <property type="match status" value="1"/>
</dbReference>
<evidence type="ECO:0000313" key="4">
    <source>
        <dbReference type="EMBL" id="MFB9885050.1"/>
    </source>
</evidence>
<comment type="catalytic activity">
    <reaction evidence="1">
        <text>AMP + H2O = D-ribose 5-phosphate + adenine</text>
        <dbReference type="Rhea" id="RHEA:20129"/>
        <dbReference type="ChEBI" id="CHEBI:15377"/>
        <dbReference type="ChEBI" id="CHEBI:16708"/>
        <dbReference type="ChEBI" id="CHEBI:78346"/>
        <dbReference type="ChEBI" id="CHEBI:456215"/>
        <dbReference type="EC" id="3.2.2.4"/>
    </reaction>
</comment>
<keyword evidence="5" id="KW-1185">Reference proteome</keyword>
<dbReference type="RefSeq" id="WP_051527746.1">
    <property type="nucleotide sequence ID" value="NZ_JBHLZN010000001.1"/>
</dbReference>
<evidence type="ECO:0000256" key="1">
    <source>
        <dbReference type="ARBA" id="ARBA00000274"/>
    </source>
</evidence>
<comment type="caution">
    <text evidence="4">The sequence shown here is derived from an EMBL/GenBank/DDBJ whole genome shotgun (WGS) entry which is preliminary data.</text>
</comment>
<name>A0ABV5Z700_9GAMM</name>
<evidence type="ECO:0000313" key="5">
    <source>
        <dbReference type="Proteomes" id="UP001589628"/>
    </source>
</evidence>
<dbReference type="NCBIfam" id="TIGR00730">
    <property type="entry name" value="Rossman fold protein, TIGR00730 family"/>
    <property type="match status" value="1"/>
</dbReference>
<protein>
    <recommendedName>
        <fullName evidence="3">Cytokinin riboside 5'-monophosphate phosphoribohydrolase</fullName>
        <ecNumber evidence="3">3.2.2.n1</ecNumber>
    </recommendedName>
</protein>
<dbReference type="Pfam" id="PF03641">
    <property type="entry name" value="Lysine_decarbox"/>
    <property type="match status" value="1"/>
</dbReference>
<accession>A0ABV5Z700</accession>
<keyword evidence="3" id="KW-0203">Cytokinin biosynthesis</keyword>
<organism evidence="4 5">
    <name type="scientific">Balneatrix alpica</name>
    <dbReference type="NCBI Taxonomy" id="75684"/>
    <lineage>
        <taxon>Bacteria</taxon>
        <taxon>Pseudomonadati</taxon>
        <taxon>Pseudomonadota</taxon>
        <taxon>Gammaproteobacteria</taxon>
        <taxon>Oceanospirillales</taxon>
        <taxon>Balneatrichaceae</taxon>
        <taxon>Balneatrix</taxon>
    </lineage>
</organism>
<dbReference type="InterPro" id="IPR005269">
    <property type="entry name" value="LOG"/>
</dbReference>
<proteinExistence type="inferred from homology"/>
<gene>
    <name evidence="4" type="ORF">ACFFLH_01315</name>
</gene>
<dbReference type="PANTHER" id="PTHR31223">
    <property type="entry name" value="LOG FAMILY PROTEIN YJL055W"/>
    <property type="match status" value="1"/>
</dbReference>
<reference evidence="4 5" key="1">
    <citation type="submission" date="2024-09" db="EMBL/GenBank/DDBJ databases">
        <authorList>
            <person name="Sun Q."/>
            <person name="Mori K."/>
        </authorList>
    </citation>
    <scope>NUCLEOTIDE SEQUENCE [LARGE SCALE GENOMIC DNA]</scope>
    <source>
        <strain evidence="4 5">ATCC 51285</strain>
    </source>
</reference>
<dbReference type="SUPFAM" id="SSF102405">
    <property type="entry name" value="MCP/YpsA-like"/>
    <property type="match status" value="1"/>
</dbReference>
<dbReference type="EC" id="3.2.2.n1" evidence="3"/>
<keyword evidence="3" id="KW-0378">Hydrolase</keyword>
<dbReference type="InterPro" id="IPR031100">
    <property type="entry name" value="LOG_fam"/>
</dbReference>
<dbReference type="EMBL" id="JBHLZN010000001">
    <property type="protein sequence ID" value="MFB9885050.1"/>
    <property type="molecule type" value="Genomic_DNA"/>
</dbReference>
<dbReference type="Proteomes" id="UP001589628">
    <property type="component" value="Unassembled WGS sequence"/>
</dbReference>
<evidence type="ECO:0000256" key="3">
    <source>
        <dbReference type="RuleBase" id="RU363015"/>
    </source>
</evidence>